<keyword evidence="5" id="KW-1185">Reference proteome</keyword>
<dbReference type="Proteomes" id="UP000193355">
    <property type="component" value="Unassembled WGS sequence"/>
</dbReference>
<dbReference type="Pfam" id="PF15542">
    <property type="entry name" value="Ntox50"/>
    <property type="match status" value="1"/>
</dbReference>
<feature type="domain" description="Bacterial toxin 50" evidence="3">
    <location>
        <begin position="247"/>
        <end position="346"/>
    </location>
</feature>
<organism evidence="4 5">
    <name type="scientific">Dethiosulfovibrio salsuginis</name>
    <dbReference type="NCBI Taxonomy" id="561720"/>
    <lineage>
        <taxon>Bacteria</taxon>
        <taxon>Thermotogati</taxon>
        <taxon>Synergistota</taxon>
        <taxon>Synergistia</taxon>
        <taxon>Synergistales</taxon>
        <taxon>Dethiosulfovibrionaceae</taxon>
        <taxon>Dethiosulfovibrio</taxon>
    </lineage>
</organism>
<sequence length="361" mass="40876">MVREGQDGSIPMGGEGPKLETSFMKGIRDAVELGYRQGGQLVRELSRKVFLADDWNAVLPAEALSWLDRYVPELARVYEVAVLEQVRDVISRSLREGLTLKRSTKELKGINREVSGFARHRLECIARTEAMRAYSMGHLRSAIDSEAVVGFEFSAILDDRTSGSCQTREGLMFRIGDPRLPFNTPPLHPNCRSVLIPLLAIEFPGGIPDDPRIDSLPDTSQRDIDVEAVRSVLGGDKQRSSRSEWVINQKKQNRHVWGKDEYDRYVEISEERGVKPSLLAIPMEQLQDIIDKRQGEWQRLSKSQGEKWRVILDFPVGEYFNPETREYVESSVLILTPSKTGAHAYPARPISEMRKKKGDSP</sequence>
<protein>
    <submittedName>
        <fullName evidence="4">Phage putative head morphogenesis protein, SPP1 gp7 family</fullName>
    </submittedName>
</protein>
<proteinExistence type="predicted"/>
<evidence type="ECO:0000259" key="3">
    <source>
        <dbReference type="Pfam" id="PF15542"/>
    </source>
</evidence>
<dbReference type="AlphaFoldDB" id="A0A1X7LCX6"/>
<dbReference type="EMBL" id="FXBB01000057">
    <property type="protein sequence ID" value="SMG51708.1"/>
    <property type="molecule type" value="Genomic_DNA"/>
</dbReference>
<dbReference type="Pfam" id="PF04233">
    <property type="entry name" value="Phage_Mu_F"/>
    <property type="match status" value="1"/>
</dbReference>
<dbReference type="STRING" id="561720.SAMN06275492_1576"/>
<feature type="domain" description="Phage head morphogenesis" evidence="2">
    <location>
        <begin position="85"/>
        <end position="196"/>
    </location>
</feature>
<evidence type="ECO:0000256" key="1">
    <source>
        <dbReference type="SAM" id="MobiDB-lite"/>
    </source>
</evidence>
<accession>A0A1X7LCX6</accession>
<dbReference type="InterPro" id="IPR006528">
    <property type="entry name" value="Phage_head_morphogenesis_dom"/>
</dbReference>
<feature type="region of interest" description="Disordered" evidence="1">
    <location>
        <begin position="342"/>
        <end position="361"/>
    </location>
</feature>
<dbReference type="NCBIfam" id="TIGR01641">
    <property type="entry name" value="phageSPP1_gp7"/>
    <property type="match status" value="1"/>
</dbReference>
<reference evidence="5" key="1">
    <citation type="submission" date="2017-04" db="EMBL/GenBank/DDBJ databases">
        <authorList>
            <person name="Varghese N."/>
            <person name="Submissions S."/>
        </authorList>
    </citation>
    <scope>NUCLEOTIDE SEQUENCE [LARGE SCALE GENOMIC DNA]</scope>
    <source>
        <strain evidence="5">USBA 82</strain>
    </source>
</reference>
<evidence type="ECO:0000313" key="4">
    <source>
        <dbReference type="EMBL" id="SMG51708.1"/>
    </source>
</evidence>
<dbReference type="InterPro" id="IPR029100">
    <property type="entry name" value="Ntox50"/>
</dbReference>
<gene>
    <name evidence="4" type="ORF">SAMN06275492_1576</name>
</gene>
<evidence type="ECO:0000313" key="5">
    <source>
        <dbReference type="Proteomes" id="UP000193355"/>
    </source>
</evidence>
<evidence type="ECO:0000259" key="2">
    <source>
        <dbReference type="Pfam" id="PF04233"/>
    </source>
</evidence>
<name>A0A1X7LCX6_9BACT</name>